<accession>A0AAV4XKP9</accession>
<dbReference type="AlphaFoldDB" id="A0AAV4XKP9"/>
<proteinExistence type="predicted"/>
<evidence type="ECO:0000313" key="1">
    <source>
        <dbReference type="EMBL" id="GIY95722.1"/>
    </source>
</evidence>
<dbReference type="EMBL" id="BPLR01000567">
    <property type="protein sequence ID" value="GIY95722.1"/>
    <property type="molecule type" value="Genomic_DNA"/>
</dbReference>
<evidence type="ECO:0000313" key="2">
    <source>
        <dbReference type="Proteomes" id="UP001054945"/>
    </source>
</evidence>
<gene>
    <name evidence="1" type="ORF">CEXT_659311</name>
</gene>
<protein>
    <submittedName>
        <fullName evidence="1">Uncharacterized protein</fullName>
    </submittedName>
</protein>
<reference evidence="1 2" key="1">
    <citation type="submission" date="2021-06" db="EMBL/GenBank/DDBJ databases">
        <title>Caerostris extrusa draft genome.</title>
        <authorList>
            <person name="Kono N."/>
            <person name="Arakawa K."/>
        </authorList>
    </citation>
    <scope>NUCLEOTIDE SEQUENCE [LARGE SCALE GENOMIC DNA]</scope>
</reference>
<comment type="caution">
    <text evidence="1">The sequence shown here is derived from an EMBL/GenBank/DDBJ whole genome shotgun (WGS) entry which is preliminary data.</text>
</comment>
<dbReference type="Proteomes" id="UP001054945">
    <property type="component" value="Unassembled WGS sequence"/>
</dbReference>
<organism evidence="1 2">
    <name type="scientific">Caerostris extrusa</name>
    <name type="common">Bark spider</name>
    <name type="synonym">Caerostris bankana</name>
    <dbReference type="NCBI Taxonomy" id="172846"/>
    <lineage>
        <taxon>Eukaryota</taxon>
        <taxon>Metazoa</taxon>
        <taxon>Ecdysozoa</taxon>
        <taxon>Arthropoda</taxon>
        <taxon>Chelicerata</taxon>
        <taxon>Arachnida</taxon>
        <taxon>Araneae</taxon>
        <taxon>Araneomorphae</taxon>
        <taxon>Entelegynae</taxon>
        <taxon>Araneoidea</taxon>
        <taxon>Araneidae</taxon>
        <taxon>Caerostris</taxon>
    </lineage>
</organism>
<keyword evidence="2" id="KW-1185">Reference proteome</keyword>
<sequence length="78" mass="9182">MGTLFKCLLDQRECTAKIINQHESWSHSAEMVIKGSWEQRANQRDRMKNYLYNTAMEIVMNSPCKTCYRDAKGFRSVM</sequence>
<name>A0AAV4XKP9_CAEEX</name>